<evidence type="ECO:0008006" key="2">
    <source>
        <dbReference type="Google" id="ProtNLM"/>
    </source>
</evidence>
<protein>
    <recommendedName>
        <fullName evidence="2">Calcium-binding protein</fullName>
    </recommendedName>
</protein>
<dbReference type="SUPFAM" id="SSF51120">
    <property type="entry name" value="beta-Roll"/>
    <property type="match status" value="1"/>
</dbReference>
<dbReference type="STRING" id="1479485.DA73_0201640"/>
<accession>A0A0C1NMH9</accession>
<dbReference type="Gene3D" id="2.150.10.10">
    <property type="entry name" value="Serralysin-like metalloprotease, C-terminal"/>
    <property type="match status" value="1"/>
</dbReference>
<dbReference type="InterPro" id="IPR011049">
    <property type="entry name" value="Serralysin-like_metalloprot_C"/>
</dbReference>
<comment type="caution">
    <text evidence="1">The sequence shown here is derived from an EMBL/GenBank/DDBJ whole genome shotgun (WGS) entry which is preliminary data.</text>
</comment>
<evidence type="ECO:0000313" key="1">
    <source>
        <dbReference type="EMBL" id="KIE14046.1"/>
    </source>
</evidence>
<dbReference type="PROSITE" id="PS00330">
    <property type="entry name" value="HEMOLYSIN_CALCIUM"/>
    <property type="match status" value="1"/>
</dbReference>
<reference evidence="1" key="1">
    <citation type="journal article" date="2015" name="Genome Announc.">
        <title>Draft Genome Sequence of Tolypothrix boutellei Strain VB521301.</title>
        <authorList>
            <person name="Chandrababunaidu M.M."/>
            <person name="Singh D."/>
            <person name="Sen D."/>
            <person name="Bhan S."/>
            <person name="Das S."/>
            <person name="Gupta A."/>
            <person name="Adhikary S.P."/>
            <person name="Tripathy S."/>
        </authorList>
    </citation>
    <scope>NUCLEOTIDE SEQUENCE</scope>
    <source>
        <strain evidence="1">VB521301</strain>
    </source>
</reference>
<sequence length="234" mass="24969">MAEYKYYNGTSGADNLVGENLPNTYNVFFAGDGNDTITGAATRDFVYAGGGNDTVWGFGGDDGIYGYEGNDYLEGGTGNDEITGDTGQDKLVGVQASNWNAGKGEIDLLVGGSLNHFSYNPTNPTVSTDTERDTFVLGDTYEAYYLGDGSLGEQDFALIPDFNPSIDNIVLHGKAQDYVVGGISQNLSYQGAVINNNSLGLYLSESGGYDLVAVLQNVSFSNINLYDTNQFTFV</sequence>
<dbReference type="EMBL" id="JHEG02000001">
    <property type="protein sequence ID" value="KIE14046.1"/>
    <property type="molecule type" value="Genomic_DNA"/>
</dbReference>
<dbReference type="InterPro" id="IPR018511">
    <property type="entry name" value="Hemolysin-typ_Ca-bd_CS"/>
</dbReference>
<dbReference type="GO" id="GO:0005509">
    <property type="term" value="F:calcium ion binding"/>
    <property type="evidence" value="ECO:0007669"/>
    <property type="project" value="InterPro"/>
</dbReference>
<name>A0A0C1NMH9_9CYAN</name>
<dbReference type="PRINTS" id="PR00313">
    <property type="entry name" value="CABNDNGRPT"/>
</dbReference>
<dbReference type="Pfam" id="PF00353">
    <property type="entry name" value="HemolysinCabind"/>
    <property type="match status" value="2"/>
</dbReference>
<dbReference type="OrthoDB" id="9796428at2"/>
<proteinExistence type="predicted"/>
<dbReference type="InterPro" id="IPR001343">
    <property type="entry name" value="Hemolysn_Ca-bd"/>
</dbReference>
<dbReference type="AlphaFoldDB" id="A0A0C1NMH9"/>
<organism evidence="1">
    <name type="scientific">Tolypothrix bouteillei VB521301</name>
    <dbReference type="NCBI Taxonomy" id="1479485"/>
    <lineage>
        <taxon>Bacteria</taxon>
        <taxon>Bacillati</taxon>
        <taxon>Cyanobacteriota</taxon>
        <taxon>Cyanophyceae</taxon>
        <taxon>Nostocales</taxon>
        <taxon>Tolypothrichaceae</taxon>
        <taxon>Tolypothrix</taxon>
    </lineage>
</organism>
<gene>
    <name evidence="1" type="ORF">DA73_0201640</name>
</gene>